<feature type="transmembrane region" description="Helical" evidence="1">
    <location>
        <begin position="24"/>
        <end position="46"/>
    </location>
</feature>
<evidence type="ECO:0000313" key="2">
    <source>
        <dbReference type="EMBL" id="GFS02508.1"/>
    </source>
</evidence>
<evidence type="ECO:0000256" key="1">
    <source>
        <dbReference type="SAM" id="Phobius"/>
    </source>
</evidence>
<dbReference type="AlphaFoldDB" id="A0AAV4HWD4"/>
<reference evidence="2 3" key="1">
    <citation type="journal article" date="2021" name="Elife">
        <title>Chloroplast acquisition without the gene transfer in kleptoplastic sea slugs, Plakobranchus ocellatus.</title>
        <authorList>
            <person name="Maeda T."/>
            <person name="Takahashi S."/>
            <person name="Yoshida T."/>
            <person name="Shimamura S."/>
            <person name="Takaki Y."/>
            <person name="Nagai Y."/>
            <person name="Toyoda A."/>
            <person name="Suzuki Y."/>
            <person name="Arimoto A."/>
            <person name="Ishii H."/>
            <person name="Satoh N."/>
            <person name="Nishiyama T."/>
            <person name="Hasebe M."/>
            <person name="Maruyama T."/>
            <person name="Minagawa J."/>
            <person name="Obokata J."/>
            <person name="Shigenobu S."/>
        </authorList>
    </citation>
    <scope>NUCLEOTIDE SEQUENCE [LARGE SCALE GENOMIC DNA]</scope>
</reference>
<name>A0AAV4HWD4_9GAST</name>
<organism evidence="2 3">
    <name type="scientific">Elysia marginata</name>
    <dbReference type="NCBI Taxonomy" id="1093978"/>
    <lineage>
        <taxon>Eukaryota</taxon>
        <taxon>Metazoa</taxon>
        <taxon>Spiralia</taxon>
        <taxon>Lophotrochozoa</taxon>
        <taxon>Mollusca</taxon>
        <taxon>Gastropoda</taxon>
        <taxon>Heterobranchia</taxon>
        <taxon>Euthyneura</taxon>
        <taxon>Panpulmonata</taxon>
        <taxon>Sacoglossa</taxon>
        <taxon>Placobranchoidea</taxon>
        <taxon>Plakobranchidae</taxon>
        <taxon>Elysia</taxon>
    </lineage>
</organism>
<proteinExistence type="predicted"/>
<keyword evidence="1" id="KW-1133">Transmembrane helix</keyword>
<gene>
    <name evidence="2" type="ORF">ElyMa_001125400</name>
</gene>
<keyword evidence="1" id="KW-0812">Transmembrane</keyword>
<accession>A0AAV4HWD4</accession>
<sequence length="186" mass="20509">MEFDWSQPTLNERKVEFKTPATKVAAFNAFTTILNICIVLIIIIIISSSSSSSSSSSILLIIIIISIIIIIIITITIMIIIAIFISTMLILIVTSMKLFTSPIPILIRENDWQKLQVTISTLQTSQPPSLPMAIFSDHSQTTDTELLGGVGSSQKFRDLDHTILSHRARKVSGSLPSFPPFSLSLH</sequence>
<evidence type="ECO:0000313" key="3">
    <source>
        <dbReference type="Proteomes" id="UP000762676"/>
    </source>
</evidence>
<keyword evidence="1" id="KW-0472">Membrane</keyword>
<comment type="caution">
    <text evidence="2">The sequence shown here is derived from an EMBL/GenBank/DDBJ whole genome shotgun (WGS) entry which is preliminary data.</text>
</comment>
<dbReference type="Proteomes" id="UP000762676">
    <property type="component" value="Unassembled WGS sequence"/>
</dbReference>
<dbReference type="EMBL" id="BMAT01002239">
    <property type="protein sequence ID" value="GFS02508.1"/>
    <property type="molecule type" value="Genomic_DNA"/>
</dbReference>
<protein>
    <recommendedName>
        <fullName evidence="4">Transmembrane protein</fullName>
    </recommendedName>
</protein>
<keyword evidence="3" id="KW-1185">Reference proteome</keyword>
<evidence type="ECO:0008006" key="4">
    <source>
        <dbReference type="Google" id="ProtNLM"/>
    </source>
</evidence>
<feature type="transmembrane region" description="Helical" evidence="1">
    <location>
        <begin position="58"/>
        <end position="91"/>
    </location>
</feature>